<reference evidence="1 2" key="1">
    <citation type="journal article" date="2016" name="Nat. Commun.">
        <title>Thousands of microbial genomes shed light on interconnected biogeochemical processes in an aquifer system.</title>
        <authorList>
            <person name="Anantharaman K."/>
            <person name="Brown C.T."/>
            <person name="Hug L.A."/>
            <person name="Sharon I."/>
            <person name="Castelle C.J."/>
            <person name="Probst A.J."/>
            <person name="Thomas B.C."/>
            <person name="Singh A."/>
            <person name="Wilkins M.J."/>
            <person name="Karaoz U."/>
            <person name="Brodie E.L."/>
            <person name="Williams K.H."/>
            <person name="Hubbard S.S."/>
            <person name="Banfield J.F."/>
        </authorList>
    </citation>
    <scope>NUCLEOTIDE SEQUENCE [LARGE SCALE GENOMIC DNA]</scope>
</reference>
<evidence type="ECO:0000313" key="2">
    <source>
        <dbReference type="Proteomes" id="UP000179003"/>
    </source>
</evidence>
<dbReference type="STRING" id="1797582.A2442_02970"/>
<accession>A0A1F5EJA4</accession>
<gene>
    <name evidence="1" type="ORF">A2442_02970</name>
</gene>
<name>A0A1F5EJA4_9BACT</name>
<protein>
    <submittedName>
        <fullName evidence="1">Uncharacterized protein</fullName>
    </submittedName>
</protein>
<proteinExistence type="predicted"/>
<sequence length="90" mass="9863">MPQDTLCSFGDFLREQLSLITGFCLKDFGSHTISTATIDGDIVTLSVKGDTKILDRVIISLKEMTFVVAKGEMVSQNPLPIGEGNFQLRI</sequence>
<dbReference type="EMBL" id="MFAE01000005">
    <property type="protein sequence ID" value="OGD67443.1"/>
    <property type="molecule type" value="Genomic_DNA"/>
</dbReference>
<dbReference type="Proteomes" id="UP000179003">
    <property type="component" value="Unassembled WGS sequence"/>
</dbReference>
<dbReference type="AlphaFoldDB" id="A0A1F5EJA4"/>
<evidence type="ECO:0000313" key="1">
    <source>
        <dbReference type="EMBL" id="OGD67443.1"/>
    </source>
</evidence>
<comment type="caution">
    <text evidence="1">The sequence shown here is derived from an EMBL/GenBank/DDBJ whole genome shotgun (WGS) entry which is preliminary data.</text>
</comment>
<organism evidence="1 2">
    <name type="scientific">Candidatus Campbellbacteria bacterium RIFOXYC2_FULL_35_25</name>
    <dbReference type="NCBI Taxonomy" id="1797582"/>
    <lineage>
        <taxon>Bacteria</taxon>
        <taxon>Candidatus Campbelliibacteriota</taxon>
    </lineage>
</organism>